<keyword evidence="3" id="KW-0732">Signal</keyword>
<protein>
    <recommendedName>
        <fullName evidence="6">Esterase</fullName>
    </recommendedName>
</protein>
<evidence type="ECO:0000256" key="1">
    <source>
        <dbReference type="ARBA" id="ARBA00005622"/>
    </source>
</evidence>
<dbReference type="InterPro" id="IPR011990">
    <property type="entry name" value="TPR-like_helical_dom_sf"/>
</dbReference>
<evidence type="ECO:0000256" key="2">
    <source>
        <dbReference type="ARBA" id="ARBA00022801"/>
    </source>
</evidence>
<dbReference type="AlphaFoldDB" id="A0A7W4WEB3"/>
<keyword evidence="5" id="KW-1185">Reference proteome</keyword>
<feature type="signal peptide" evidence="3">
    <location>
        <begin position="1"/>
        <end position="23"/>
    </location>
</feature>
<dbReference type="GO" id="GO:0016788">
    <property type="term" value="F:hydrolase activity, acting on ester bonds"/>
    <property type="evidence" value="ECO:0007669"/>
    <property type="project" value="TreeGrafter"/>
</dbReference>
<dbReference type="PANTHER" id="PTHR40841">
    <property type="entry name" value="SIDEROPHORE TRIACETYLFUSARININE C ESTERASE"/>
    <property type="match status" value="1"/>
</dbReference>
<dbReference type="Proteomes" id="UP000535937">
    <property type="component" value="Unassembled WGS sequence"/>
</dbReference>
<comment type="caution">
    <text evidence="4">The sequence shown here is derived from an EMBL/GenBank/DDBJ whole genome shotgun (WGS) entry which is preliminary data.</text>
</comment>
<evidence type="ECO:0008006" key="6">
    <source>
        <dbReference type="Google" id="ProtNLM"/>
    </source>
</evidence>
<evidence type="ECO:0000256" key="3">
    <source>
        <dbReference type="SAM" id="SignalP"/>
    </source>
</evidence>
<sequence>MNKNVGIKSMVVFLLLCVLGAAANADAPGERITLKSEVLQEERAIQVLLPEGYWIDKDTSYPVVYLLDGDYNFHGVSGMLDLLANKGQMIPEVILVGIADKGTLRYRENMTPANGDGKGGNAGQFLNFLEKELKPYIDRHYRSAPNATLVGQSIGGLFTINALLQKPDSFDHYVAISPALWVGDHQLEKTAAELVGKNSYRGKTLHLSLADETRMGVYGFLEVLDRKEVQGIEWQFTRYGDENHNSVGLPALRDSLKEIFEGWYLSGSEISAMEPDGVLAHYRARMDAFGINQPIPTSSVKSVIRALYNRERAGEIDALVARVRRDLPMSERDFIIMQAAYAGHFDSPKRALEILRESESRFSASAKYLQEIAGVYEQLDNRRKAREYYGRAAALAERQNAGQWQMNILNAALVRTEA</sequence>
<dbReference type="InterPro" id="IPR029058">
    <property type="entry name" value="AB_hydrolase_fold"/>
</dbReference>
<dbReference type="SUPFAM" id="SSF53474">
    <property type="entry name" value="alpha/beta-Hydrolases"/>
    <property type="match status" value="1"/>
</dbReference>
<dbReference type="EMBL" id="JACHWZ010000018">
    <property type="protein sequence ID" value="MBB3062670.1"/>
    <property type="molecule type" value="Genomic_DNA"/>
</dbReference>
<dbReference type="Gene3D" id="3.40.50.1820">
    <property type="entry name" value="alpha/beta hydrolase"/>
    <property type="match status" value="1"/>
</dbReference>
<accession>A0A7W4WEB3</accession>
<keyword evidence="2" id="KW-0378">Hydrolase</keyword>
<evidence type="ECO:0000313" key="4">
    <source>
        <dbReference type="EMBL" id="MBB3062670.1"/>
    </source>
</evidence>
<proteinExistence type="inferred from homology"/>
<dbReference type="PANTHER" id="PTHR40841:SF2">
    <property type="entry name" value="SIDEROPHORE-DEGRADING ESTERASE (EUROFUNG)"/>
    <property type="match status" value="1"/>
</dbReference>
<comment type="similarity">
    <text evidence="1">Belongs to the esterase D family.</text>
</comment>
<gene>
    <name evidence="4" type="ORF">FHS09_003519</name>
</gene>
<dbReference type="SUPFAM" id="SSF48452">
    <property type="entry name" value="TPR-like"/>
    <property type="match status" value="1"/>
</dbReference>
<dbReference type="Pfam" id="PF00756">
    <property type="entry name" value="Esterase"/>
    <property type="match status" value="1"/>
</dbReference>
<feature type="chain" id="PRO_5031449105" description="Esterase" evidence="3">
    <location>
        <begin position="24"/>
        <end position="418"/>
    </location>
</feature>
<organism evidence="4 5">
    <name type="scientific">Microbulbifer rhizosphaerae</name>
    <dbReference type="NCBI Taxonomy" id="1562603"/>
    <lineage>
        <taxon>Bacteria</taxon>
        <taxon>Pseudomonadati</taxon>
        <taxon>Pseudomonadota</taxon>
        <taxon>Gammaproteobacteria</taxon>
        <taxon>Cellvibrionales</taxon>
        <taxon>Microbulbiferaceae</taxon>
        <taxon>Microbulbifer</taxon>
    </lineage>
</organism>
<name>A0A7W4WEB3_9GAMM</name>
<reference evidence="4 5" key="1">
    <citation type="submission" date="2020-08" db="EMBL/GenBank/DDBJ databases">
        <title>Genomic Encyclopedia of Type Strains, Phase III (KMG-III): the genomes of soil and plant-associated and newly described type strains.</title>
        <authorList>
            <person name="Whitman W."/>
        </authorList>
    </citation>
    <scope>NUCLEOTIDE SEQUENCE [LARGE SCALE GENOMIC DNA]</scope>
    <source>
        <strain evidence="4 5">CECT 8799</strain>
    </source>
</reference>
<dbReference type="RefSeq" id="WP_183462151.1">
    <property type="nucleotide sequence ID" value="NZ_JACHWZ010000018.1"/>
</dbReference>
<dbReference type="InterPro" id="IPR052558">
    <property type="entry name" value="Siderophore_Hydrolase_D"/>
</dbReference>
<dbReference type="InterPro" id="IPR000801">
    <property type="entry name" value="Esterase-like"/>
</dbReference>
<evidence type="ECO:0000313" key="5">
    <source>
        <dbReference type="Proteomes" id="UP000535937"/>
    </source>
</evidence>